<keyword evidence="4 7" id="KW-0812">Transmembrane</keyword>
<dbReference type="EMBL" id="CP016174">
    <property type="protein sequence ID" value="ANN21668.1"/>
    <property type="molecule type" value="Genomic_DNA"/>
</dbReference>
<evidence type="ECO:0000256" key="3">
    <source>
        <dbReference type="ARBA" id="ARBA00022475"/>
    </source>
</evidence>
<keyword evidence="6 7" id="KW-0472">Membrane</keyword>
<evidence type="ECO:0000256" key="2">
    <source>
        <dbReference type="ARBA" id="ARBA00022448"/>
    </source>
</evidence>
<dbReference type="SUPFAM" id="SSF161098">
    <property type="entry name" value="MetI-like"/>
    <property type="match status" value="1"/>
</dbReference>
<keyword evidence="5 7" id="KW-1133">Transmembrane helix</keyword>
<evidence type="ECO:0000256" key="5">
    <source>
        <dbReference type="ARBA" id="ARBA00022989"/>
    </source>
</evidence>
<dbReference type="GO" id="GO:0055085">
    <property type="term" value="P:transmembrane transport"/>
    <property type="evidence" value="ECO:0007669"/>
    <property type="project" value="InterPro"/>
</dbReference>
<keyword evidence="2 7" id="KW-0813">Transport</keyword>
<feature type="transmembrane region" description="Helical" evidence="7">
    <location>
        <begin position="133"/>
        <end position="150"/>
    </location>
</feature>
<feature type="transmembrane region" description="Helical" evidence="7">
    <location>
        <begin position="72"/>
        <end position="95"/>
    </location>
</feature>
<dbReference type="GO" id="GO:0005886">
    <property type="term" value="C:plasma membrane"/>
    <property type="evidence" value="ECO:0007669"/>
    <property type="project" value="UniProtKB-SubCell"/>
</dbReference>
<protein>
    <submittedName>
        <fullName evidence="9">Nickel ABC transporter permease</fullName>
    </submittedName>
</protein>
<dbReference type="Pfam" id="PF12911">
    <property type="entry name" value="OppC_N"/>
    <property type="match status" value="1"/>
</dbReference>
<organism evidence="9 10">
    <name type="scientific">Amycolatopsis orientalis</name>
    <name type="common">Nocardia orientalis</name>
    <dbReference type="NCBI Taxonomy" id="31958"/>
    <lineage>
        <taxon>Bacteria</taxon>
        <taxon>Bacillati</taxon>
        <taxon>Actinomycetota</taxon>
        <taxon>Actinomycetes</taxon>
        <taxon>Pseudonocardiales</taxon>
        <taxon>Pseudonocardiaceae</taxon>
        <taxon>Amycolatopsis</taxon>
    </lineage>
</organism>
<dbReference type="Pfam" id="PF00528">
    <property type="entry name" value="BPD_transp_1"/>
    <property type="match status" value="1"/>
</dbReference>
<sequence length="263" mass="28365">MPVGRFGFRFGLAIVIAAALMAAVGPYLVPHDPNEQDLLGRLAGPSWSHWLGTDALGRDVFSRLIVAARVDLGVAFLGAFIPFIVGTVLGGVSAYFGSIWDLAVTRLVDLVLSFPLYVLIISLVAIAGGGVKPLLVVFTLVGWVGYARLIRSTVLRIKNEDYIFAARLGGVSHLRILVRHIWPNAIRSSLTLLVTDMMFVLLGLASLSYLGLGIPPPTADWGGMIADAQPYMQQQWWLIAAPGFMIGLIGAGLMLIGERLDDR</sequence>
<keyword evidence="3" id="KW-1003">Cell membrane</keyword>
<dbReference type="Proteomes" id="UP000093695">
    <property type="component" value="Chromosome"/>
</dbReference>
<dbReference type="InterPro" id="IPR000515">
    <property type="entry name" value="MetI-like"/>
</dbReference>
<dbReference type="PROSITE" id="PS50928">
    <property type="entry name" value="ABC_TM1"/>
    <property type="match status" value="1"/>
</dbReference>
<dbReference type="InterPro" id="IPR035906">
    <property type="entry name" value="MetI-like_sf"/>
</dbReference>
<feature type="transmembrane region" description="Helical" evidence="7">
    <location>
        <begin position="7"/>
        <end position="29"/>
    </location>
</feature>
<feature type="transmembrane region" description="Helical" evidence="7">
    <location>
        <begin position="107"/>
        <end position="127"/>
    </location>
</feature>
<evidence type="ECO:0000313" key="10">
    <source>
        <dbReference type="Proteomes" id="UP000093695"/>
    </source>
</evidence>
<dbReference type="KEGG" id="aori:SD37_09520"/>
<dbReference type="Gene3D" id="1.10.3720.10">
    <property type="entry name" value="MetI-like"/>
    <property type="match status" value="1"/>
</dbReference>
<dbReference type="PANTHER" id="PTHR43386">
    <property type="entry name" value="OLIGOPEPTIDE TRANSPORT SYSTEM PERMEASE PROTEIN APPC"/>
    <property type="match status" value="1"/>
</dbReference>
<evidence type="ECO:0000256" key="6">
    <source>
        <dbReference type="ARBA" id="ARBA00023136"/>
    </source>
</evidence>
<dbReference type="AlphaFoldDB" id="A0A193CBC6"/>
<comment type="subcellular location">
    <subcellularLocation>
        <location evidence="1 7">Cell membrane</location>
        <topology evidence="1 7">Multi-pass membrane protein</topology>
    </subcellularLocation>
</comment>
<feature type="transmembrane region" description="Helical" evidence="7">
    <location>
        <begin position="234"/>
        <end position="256"/>
    </location>
</feature>
<evidence type="ECO:0000256" key="1">
    <source>
        <dbReference type="ARBA" id="ARBA00004651"/>
    </source>
</evidence>
<reference evidence="9 10" key="1">
    <citation type="journal article" date="2015" name="Genome Announc.">
        <title>Draft Genome Sequence of Norvancomycin-Producing Strain Amycolatopsis orientalis CPCC200066.</title>
        <authorList>
            <person name="Lei X."/>
            <person name="Yuan F."/>
            <person name="Shi Y."/>
            <person name="Li X."/>
            <person name="Wang L."/>
            <person name="Hong B."/>
        </authorList>
    </citation>
    <scope>NUCLEOTIDE SEQUENCE [LARGE SCALE GENOMIC DNA]</scope>
    <source>
        <strain evidence="9 10">B-37</strain>
    </source>
</reference>
<dbReference type="STRING" id="31958.SD37_09520"/>
<dbReference type="PANTHER" id="PTHR43386:SF1">
    <property type="entry name" value="D,D-DIPEPTIDE TRANSPORT SYSTEM PERMEASE PROTEIN DDPC-RELATED"/>
    <property type="match status" value="1"/>
</dbReference>
<evidence type="ECO:0000256" key="4">
    <source>
        <dbReference type="ARBA" id="ARBA00022692"/>
    </source>
</evidence>
<dbReference type="InterPro" id="IPR025966">
    <property type="entry name" value="OppC_N"/>
</dbReference>
<keyword evidence="10" id="KW-1185">Reference proteome</keyword>
<feature type="domain" description="ABC transmembrane type-1" evidence="8">
    <location>
        <begin position="68"/>
        <end position="257"/>
    </location>
</feature>
<dbReference type="CDD" id="cd06261">
    <property type="entry name" value="TM_PBP2"/>
    <property type="match status" value="1"/>
</dbReference>
<evidence type="ECO:0000256" key="7">
    <source>
        <dbReference type="RuleBase" id="RU363032"/>
    </source>
</evidence>
<feature type="transmembrane region" description="Helical" evidence="7">
    <location>
        <begin position="190"/>
        <end position="214"/>
    </location>
</feature>
<comment type="similarity">
    <text evidence="7">Belongs to the binding-protein-dependent transport system permease family.</text>
</comment>
<proteinExistence type="inferred from homology"/>
<dbReference type="InterPro" id="IPR050366">
    <property type="entry name" value="BP-dependent_transpt_permease"/>
</dbReference>
<evidence type="ECO:0000259" key="8">
    <source>
        <dbReference type="PROSITE" id="PS50928"/>
    </source>
</evidence>
<name>A0A193CBC6_AMYOR</name>
<accession>A0A193CBC6</accession>
<evidence type="ECO:0000313" key="9">
    <source>
        <dbReference type="EMBL" id="ANN21668.1"/>
    </source>
</evidence>
<gene>
    <name evidence="9" type="ORF">SD37_09520</name>
</gene>